<evidence type="ECO:0000313" key="5">
    <source>
        <dbReference type="Proteomes" id="UP000002785"/>
    </source>
</evidence>
<accession>B5HTS8</accession>
<keyword evidence="2" id="KW-0472">Membrane</keyword>
<feature type="region of interest" description="Disordered" evidence="1">
    <location>
        <begin position="39"/>
        <end position="211"/>
    </location>
</feature>
<keyword evidence="2" id="KW-1133">Transmembrane helix</keyword>
<evidence type="ECO:0000256" key="1">
    <source>
        <dbReference type="SAM" id="MobiDB-lite"/>
    </source>
</evidence>
<protein>
    <recommendedName>
        <fullName evidence="6">Secreted protein</fullName>
    </recommendedName>
</protein>
<gene>
    <name evidence="4" type="ORF">SSEG_02626</name>
</gene>
<feature type="signal peptide" evidence="3">
    <location>
        <begin position="1"/>
        <end position="20"/>
    </location>
</feature>
<evidence type="ECO:0000256" key="2">
    <source>
        <dbReference type="SAM" id="Phobius"/>
    </source>
</evidence>
<evidence type="ECO:0008006" key="6">
    <source>
        <dbReference type="Google" id="ProtNLM"/>
    </source>
</evidence>
<sequence>MTPWLRATVLAILVGTSVTAVPQADRAYGADPTSLVSAGAPGLRADSVPLQGPPRGTRSTSAAASATRSPDSAPAHRTPLKTARPYATVLPAHTAPGASGSPSGIPRTPTPAHGPRHSASPSAGPSRGHGPERTSPSASLAPSPSTATPSRAGSRAGEGRERPGRREDPVAEDADGTASAGTDSGDDDLTAVSEPPPQTALARPSRPAQRPVAGPKVFILPLGTGLVLVGLGLGLGLYALRVRRG</sequence>
<organism evidence="4 5">
    <name type="scientific">Streptomyces sviceus (strain ATCC 29083 / DSM 924 / JCM 4929 / NBRC 13980 / NCIMB 11184 / NRRL 5439 / UC 5370)</name>
    <dbReference type="NCBI Taxonomy" id="463191"/>
    <lineage>
        <taxon>Bacteria</taxon>
        <taxon>Bacillati</taxon>
        <taxon>Actinomycetota</taxon>
        <taxon>Actinomycetes</taxon>
        <taxon>Kitasatosporales</taxon>
        <taxon>Streptomycetaceae</taxon>
        <taxon>Streptomyces</taxon>
    </lineage>
</organism>
<name>B5HTS8_STRX2</name>
<dbReference type="eggNOG" id="ENOG50326AB">
    <property type="taxonomic scope" value="Bacteria"/>
</dbReference>
<evidence type="ECO:0000313" key="4">
    <source>
        <dbReference type="EMBL" id="EDY56210.2"/>
    </source>
</evidence>
<keyword evidence="2" id="KW-0812">Transmembrane</keyword>
<keyword evidence="5" id="KW-1185">Reference proteome</keyword>
<feature type="compositionally biased region" description="Low complexity" evidence="1">
    <location>
        <begin position="134"/>
        <end position="155"/>
    </location>
</feature>
<dbReference type="OrthoDB" id="4339177at2"/>
<dbReference type="RefSeq" id="WP_007383384.1">
    <property type="nucleotide sequence ID" value="NZ_CM000951.1"/>
</dbReference>
<keyword evidence="3" id="KW-0732">Signal</keyword>
<evidence type="ECO:0000256" key="3">
    <source>
        <dbReference type="SAM" id="SignalP"/>
    </source>
</evidence>
<feature type="transmembrane region" description="Helical" evidence="2">
    <location>
        <begin position="218"/>
        <end position="240"/>
    </location>
</feature>
<dbReference type="EMBL" id="CM000951">
    <property type="protein sequence ID" value="EDY56210.2"/>
    <property type="molecule type" value="Genomic_DNA"/>
</dbReference>
<dbReference type="Proteomes" id="UP000002785">
    <property type="component" value="Chromosome"/>
</dbReference>
<feature type="compositionally biased region" description="Low complexity" evidence="1">
    <location>
        <begin position="54"/>
        <end position="75"/>
    </location>
</feature>
<dbReference type="HOGENOM" id="CLU_990159_0_0_11"/>
<dbReference type="AlphaFoldDB" id="B5HTS8"/>
<proteinExistence type="predicted"/>
<reference evidence="4" key="1">
    <citation type="submission" date="2009-10" db="EMBL/GenBank/DDBJ databases">
        <title>The genome sequence of Streptomyces sviceus strain ATCC 29083.</title>
        <authorList>
            <consortium name="The Broad Institute Genome Sequencing Platform"/>
            <consortium name="Broad Institute Microbial Sequencing Center"/>
            <person name="Fischbach M."/>
            <person name="Godfrey P."/>
            <person name="Ward D."/>
            <person name="Young S."/>
            <person name="Zeng Q."/>
            <person name="Koehrsen M."/>
            <person name="Alvarado L."/>
            <person name="Berlin A.M."/>
            <person name="Bochicchio J."/>
            <person name="Borenstein D."/>
            <person name="Chapman S.B."/>
            <person name="Chen Z."/>
            <person name="Engels R."/>
            <person name="Freedman E."/>
            <person name="Gellesch M."/>
            <person name="Goldberg J."/>
            <person name="Griggs A."/>
            <person name="Gujja S."/>
            <person name="Heilman E.R."/>
            <person name="Heiman D.I."/>
            <person name="Hepburn T.A."/>
            <person name="Howarth C."/>
            <person name="Jen D."/>
            <person name="Larson L."/>
            <person name="Lewis B."/>
            <person name="Mehta T."/>
            <person name="Park D."/>
            <person name="Pearson M."/>
            <person name="Richards J."/>
            <person name="Roberts A."/>
            <person name="Saif S."/>
            <person name="Shea T.D."/>
            <person name="Shenoy N."/>
            <person name="Sisk P."/>
            <person name="Stolte C."/>
            <person name="Sykes S.N."/>
            <person name="Thomson T."/>
            <person name="Walk T."/>
            <person name="White J."/>
            <person name="Yandava C."/>
            <person name="Straight P."/>
            <person name="Clardy J."/>
            <person name="Hung D."/>
            <person name="Kolter R."/>
            <person name="Mekalanos J."/>
            <person name="Walker S."/>
            <person name="Walsh C.T."/>
            <person name="Wieland-Brown L.C."/>
            <person name="Haas B."/>
            <person name="Nusbaum C."/>
            <person name="Birren B."/>
        </authorList>
    </citation>
    <scope>NUCLEOTIDE SEQUENCE [LARGE SCALE GENOMIC DNA]</scope>
    <source>
        <strain evidence="4">ATCC 29083</strain>
    </source>
</reference>
<feature type="chain" id="PRO_5038739113" description="Secreted protein" evidence="3">
    <location>
        <begin position="21"/>
        <end position="245"/>
    </location>
</feature>
<feature type="compositionally biased region" description="Basic and acidic residues" evidence="1">
    <location>
        <begin position="157"/>
        <end position="169"/>
    </location>
</feature>